<dbReference type="Pfam" id="PF25238">
    <property type="entry name" value="OGFOD2-like"/>
    <property type="match status" value="1"/>
</dbReference>
<comment type="cofactor">
    <cofactor evidence="1">
        <name>L-ascorbate</name>
        <dbReference type="ChEBI" id="CHEBI:38290"/>
    </cofactor>
</comment>
<feature type="repeat" description="PPR" evidence="10">
    <location>
        <begin position="343"/>
        <end position="377"/>
    </location>
</feature>
<reference evidence="14" key="1">
    <citation type="journal article" date="2011" name="Nat. Genet.">
        <title>The Arabidopsis lyrata genome sequence and the basis of rapid genome size change.</title>
        <authorList>
            <person name="Hu T.T."/>
            <person name="Pattyn P."/>
            <person name="Bakker E.G."/>
            <person name="Cao J."/>
            <person name="Cheng J.-F."/>
            <person name="Clark R.M."/>
            <person name="Fahlgren N."/>
            <person name="Fawcett J.A."/>
            <person name="Grimwood J."/>
            <person name="Gundlach H."/>
            <person name="Haberer G."/>
            <person name="Hollister J.D."/>
            <person name="Ossowski S."/>
            <person name="Ottilar R.P."/>
            <person name="Salamov A.A."/>
            <person name="Schneeberger K."/>
            <person name="Spannagl M."/>
            <person name="Wang X."/>
            <person name="Yang L."/>
            <person name="Nasrallah M.E."/>
            <person name="Bergelson J."/>
            <person name="Carrington J.C."/>
            <person name="Gaut B.S."/>
            <person name="Schmutz J."/>
            <person name="Mayer K.F.X."/>
            <person name="Van de Peer Y."/>
            <person name="Grigoriev I.V."/>
            <person name="Nordborg M."/>
            <person name="Weigel D."/>
            <person name="Guo Y.-L."/>
        </authorList>
    </citation>
    <scope>NUCLEOTIDE SEQUENCE [LARGE SCALE GENOMIC DNA]</scope>
    <source>
        <strain evidence="14">cv. MN47</strain>
    </source>
</reference>
<dbReference type="GO" id="GO:0016705">
    <property type="term" value="F:oxidoreductase activity, acting on paired donors, with incorporation or reduction of molecular oxygen"/>
    <property type="evidence" value="ECO:0007669"/>
    <property type="project" value="InterPro"/>
</dbReference>
<evidence type="ECO:0000256" key="4">
    <source>
        <dbReference type="ARBA" id="ARBA00022737"/>
    </source>
</evidence>
<gene>
    <name evidence="13" type="ORF">ARALYDRAFT_313173</name>
</gene>
<feature type="compositionally biased region" description="Polar residues" evidence="11">
    <location>
        <begin position="748"/>
        <end position="761"/>
    </location>
</feature>
<feature type="repeat" description="PPR" evidence="10">
    <location>
        <begin position="479"/>
        <end position="513"/>
    </location>
</feature>
<dbReference type="Pfam" id="PF13041">
    <property type="entry name" value="PPR_2"/>
    <property type="match status" value="6"/>
</dbReference>
<evidence type="ECO:0000256" key="3">
    <source>
        <dbReference type="ARBA" id="ARBA00022723"/>
    </source>
</evidence>
<dbReference type="eggNOG" id="KOG1971">
    <property type="taxonomic scope" value="Eukaryota"/>
</dbReference>
<dbReference type="Gene3D" id="1.25.40.10">
    <property type="entry name" value="Tetratricopeptide repeat domain"/>
    <property type="match status" value="8"/>
</dbReference>
<feature type="repeat" description="PPR" evidence="10">
    <location>
        <begin position="585"/>
        <end position="619"/>
    </location>
</feature>
<comment type="similarity">
    <text evidence="2">Belongs to the PPR family. P subfamily.</text>
</comment>
<dbReference type="GO" id="GO:0007005">
    <property type="term" value="P:mitochondrion organization"/>
    <property type="evidence" value="ECO:0007669"/>
    <property type="project" value="TreeGrafter"/>
</dbReference>
<dbReference type="PANTHER" id="PTHR47934">
    <property type="entry name" value="PENTATRICOPEPTIDE REPEAT-CONTAINING PROTEIN PET309, MITOCHONDRIAL"/>
    <property type="match status" value="1"/>
</dbReference>
<dbReference type="SMART" id="SM00702">
    <property type="entry name" value="P4Hc"/>
    <property type="match status" value="1"/>
</dbReference>
<dbReference type="GO" id="GO:0005506">
    <property type="term" value="F:iron ion binding"/>
    <property type="evidence" value="ECO:0007669"/>
    <property type="project" value="InterPro"/>
</dbReference>
<feature type="region of interest" description="Disordered" evidence="11">
    <location>
        <begin position="741"/>
        <end position="789"/>
    </location>
</feature>
<dbReference type="AlphaFoldDB" id="D7KML3"/>
<evidence type="ECO:0000256" key="6">
    <source>
        <dbReference type="ARBA" id="ARBA00022964"/>
    </source>
</evidence>
<dbReference type="HOGENOM" id="CLU_276987_0_0_1"/>
<dbReference type="InterPro" id="IPR051114">
    <property type="entry name" value="Mito_RNA_Proc_CCM1"/>
</dbReference>
<dbReference type="InterPro" id="IPR005123">
    <property type="entry name" value="Oxoglu/Fe-dep_dioxygenase_dom"/>
</dbReference>
<evidence type="ECO:0000256" key="1">
    <source>
        <dbReference type="ARBA" id="ARBA00001961"/>
    </source>
</evidence>
<keyword evidence="6" id="KW-0223">Dioxygenase</keyword>
<evidence type="ECO:0000313" key="13">
    <source>
        <dbReference type="EMBL" id="EFH69512.1"/>
    </source>
</evidence>
<feature type="repeat" description="PPR" evidence="10">
    <location>
        <begin position="238"/>
        <end position="272"/>
    </location>
</feature>
<feature type="repeat" description="PPR" evidence="10">
    <location>
        <begin position="308"/>
        <end position="342"/>
    </location>
</feature>
<dbReference type="SUPFAM" id="SSF81901">
    <property type="entry name" value="HCP-like"/>
    <property type="match status" value="1"/>
</dbReference>
<feature type="domain" description="Fe2OG dioxygenase" evidence="12">
    <location>
        <begin position="988"/>
        <end position="1089"/>
    </location>
</feature>
<evidence type="ECO:0000256" key="8">
    <source>
        <dbReference type="ARBA" id="ARBA00023004"/>
    </source>
</evidence>
<dbReference type="GO" id="GO:0051213">
    <property type="term" value="F:dioxygenase activity"/>
    <property type="evidence" value="ECO:0007669"/>
    <property type="project" value="UniProtKB-KW"/>
</dbReference>
<dbReference type="InterPro" id="IPR011990">
    <property type="entry name" value="TPR-like_helical_dom_sf"/>
</dbReference>
<dbReference type="Gene3D" id="2.60.120.620">
    <property type="entry name" value="q2cbj1_9rhob like domain"/>
    <property type="match status" value="1"/>
</dbReference>
<feature type="repeat" description="PPR" evidence="10">
    <location>
        <begin position="655"/>
        <end position="689"/>
    </location>
</feature>
<sequence length="1147" mass="132083">MFDRRRTGGRDGNTRLRGELMAAPPSLLGSLEIDSLQVLINSKLWFLSSRSFFSISTTNNNNNNLSRFLFRFSTLPHCAASSSSSSNLESYYANLILSSHGDNQPNRKWSSHQFRLLLTDPDLLIRVLNMIRVKPEIAFRFFNWIQRQSDVKQSRQAFAAMLEILAENDLMSEAYLVAERSINLGMHEIDDLLIDGNFDKLVALKLLDLLLWVYTKKSMAEKCLLSFEKMIRKGFLPSVRNCNIVLRVLRDSRMMNKAQEVYETMVMHGIMPTVITFNTMLDSCFKAGDLERVDKIWLEMKRRNIEFSEVTYNILINGFSKSGKMEEARRFHGDMQRSGFPVTPYSFNPLIEGYCKQGLFDEAWGVTDEMLNAGIYPTTSTYNIYIRALCEFGRIDDARELLSSMAAPDVVSYNTLMHGYIKMRKFVEASLLFDDLKAGNINPSIVTYNTLIDGLCESGNLEGAQRLKEEMTSQLIYPDVITYTTLLKGFVKNGNLSMATEIYDEMLRKGIKPDGYAYTTRTVGELRLGDSEKAFRLHEEMVAEDHHAPDLTIYNVRIDGLCKVGNLEKAIEFQRKIFRVGLVPDHVTYTTVIRGYLEKGRFKMARDLYDEMLSKRLSPSVITYFVLIHGHAKAGRLEQAFQYSTEMKKRGVRPNVMTHNALLHGMCKAGNIDEAYRYLCKMEEEGISPNKYSYTILISKHCDLDKWEEVVKLYKEMLDKEIEPDGYTHRALFKHLEKDHESMALDSSGKQPEQQQQPRGSSGNGEARLKLRRTPNEEHEPENYEDLPLDYSPSLFSSLERYLPEQLLNSTRIDKASFMRDLLLRYSPDTERVRTLRHKEYRDKIMSSYQRKHGEIYTLDPTSFFTPSFLRAFSGKSEPNFRNIMVESYPGIFTFEMFKPRFCEMLLAEVEHMEKWVYDSRSTIMRPNTMNNFGVVLDDFGFDNMLQKLVDDFINFGYCCKFVFCDIFADGLSSNLVSVLFPEVCGSSLDSHHGYIVEYGKDRDVDLGFHVDDSEVSLNVCLGKQFSGGELYFRGVRCDKHVNSDSTEKEVYDYSHVPGHAILHRGRHRHGARATTSGHRVNLILWCRSSTFREMKNYQRDFSNWCGGCKLEKQRRQRDSINATKEILARKAAEKTLVELASKSCAD</sequence>
<dbReference type="GO" id="GO:0006396">
    <property type="term" value="P:RNA processing"/>
    <property type="evidence" value="ECO:0007669"/>
    <property type="project" value="TreeGrafter"/>
</dbReference>
<dbReference type="Gramene" id="fgenesh1_pm.C_scaffold_1001953">
    <property type="protein sequence ID" value="fgenesh1_pm.C_scaffold_1001953"/>
    <property type="gene ID" value="fgenesh1_pm.C_scaffold_1001953"/>
</dbReference>
<evidence type="ECO:0000256" key="2">
    <source>
        <dbReference type="ARBA" id="ARBA00007626"/>
    </source>
</evidence>
<keyword evidence="8" id="KW-0408">Iron</keyword>
<accession>D7KML3</accession>
<feature type="repeat" description="PPR" evidence="10">
    <location>
        <begin position="620"/>
        <end position="654"/>
    </location>
</feature>
<dbReference type="Pfam" id="PF01535">
    <property type="entry name" value="PPR"/>
    <property type="match status" value="1"/>
</dbReference>
<evidence type="ECO:0000256" key="10">
    <source>
        <dbReference type="PROSITE-ProRule" id="PRU00708"/>
    </source>
</evidence>
<evidence type="ECO:0000256" key="11">
    <source>
        <dbReference type="SAM" id="MobiDB-lite"/>
    </source>
</evidence>
<feature type="repeat" description="PPR" evidence="10">
    <location>
        <begin position="444"/>
        <end position="478"/>
    </location>
</feature>
<evidence type="ECO:0000256" key="9">
    <source>
        <dbReference type="ARBA" id="ARBA00023180"/>
    </source>
</evidence>
<keyword evidence="3" id="KW-0479">Metal-binding</keyword>
<dbReference type="GO" id="GO:0031418">
    <property type="term" value="F:L-ascorbic acid binding"/>
    <property type="evidence" value="ECO:0007669"/>
    <property type="project" value="InterPro"/>
</dbReference>
<evidence type="ECO:0000259" key="12">
    <source>
        <dbReference type="PROSITE" id="PS51471"/>
    </source>
</evidence>
<feature type="repeat" description="PPR" evidence="10">
    <location>
        <begin position="690"/>
        <end position="724"/>
    </location>
</feature>
<protein>
    <recommendedName>
        <fullName evidence="12">Fe2OG dioxygenase domain-containing protein</fullName>
    </recommendedName>
</protein>
<dbReference type="eggNOG" id="KOG4197">
    <property type="taxonomic scope" value="Eukaryota"/>
</dbReference>
<keyword evidence="9" id="KW-0325">Glycoprotein</keyword>
<feature type="repeat" description="PPR" evidence="10">
    <location>
        <begin position="409"/>
        <end position="443"/>
    </location>
</feature>
<evidence type="ECO:0000256" key="7">
    <source>
        <dbReference type="ARBA" id="ARBA00023002"/>
    </source>
</evidence>
<keyword evidence="4" id="KW-0677">Repeat</keyword>
<dbReference type="GO" id="GO:0003729">
    <property type="term" value="F:mRNA binding"/>
    <property type="evidence" value="ECO:0007669"/>
    <property type="project" value="TreeGrafter"/>
</dbReference>
<feature type="repeat" description="PPR" evidence="10">
    <location>
        <begin position="273"/>
        <end position="307"/>
    </location>
</feature>
<dbReference type="PROSITE" id="PS51375">
    <property type="entry name" value="PPR"/>
    <property type="match status" value="13"/>
</dbReference>
<keyword evidence="14" id="KW-1185">Reference proteome</keyword>
<dbReference type="InterPro" id="IPR006620">
    <property type="entry name" value="Pro_4_hyd_alph"/>
</dbReference>
<feature type="repeat" description="PPR" evidence="10">
    <location>
        <begin position="378"/>
        <end position="408"/>
    </location>
</feature>
<dbReference type="PANTHER" id="PTHR47934:SF28">
    <property type="entry name" value="OS04G0488500 PROTEIN"/>
    <property type="match status" value="1"/>
</dbReference>
<proteinExistence type="inferred from homology"/>
<evidence type="ECO:0000256" key="5">
    <source>
        <dbReference type="ARBA" id="ARBA00022824"/>
    </source>
</evidence>
<feature type="repeat" description="PPR" evidence="10">
    <location>
        <begin position="550"/>
        <end position="584"/>
    </location>
</feature>
<dbReference type="InterPro" id="IPR002885">
    <property type="entry name" value="PPR_rpt"/>
</dbReference>
<dbReference type="EMBL" id="GL348713">
    <property type="protein sequence ID" value="EFH69512.1"/>
    <property type="molecule type" value="Genomic_DNA"/>
</dbReference>
<organism evidence="14">
    <name type="scientific">Arabidopsis lyrata subsp. lyrata</name>
    <name type="common">Lyre-leaved rock-cress</name>
    <dbReference type="NCBI Taxonomy" id="81972"/>
    <lineage>
        <taxon>Eukaryota</taxon>
        <taxon>Viridiplantae</taxon>
        <taxon>Streptophyta</taxon>
        <taxon>Embryophyta</taxon>
        <taxon>Tracheophyta</taxon>
        <taxon>Spermatophyta</taxon>
        <taxon>Magnoliopsida</taxon>
        <taxon>eudicotyledons</taxon>
        <taxon>Gunneridae</taxon>
        <taxon>Pentapetalae</taxon>
        <taxon>rosids</taxon>
        <taxon>malvids</taxon>
        <taxon>Brassicales</taxon>
        <taxon>Brassicaceae</taxon>
        <taxon>Camelineae</taxon>
        <taxon>Arabidopsis</taxon>
    </lineage>
</organism>
<dbReference type="GO" id="GO:0005739">
    <property type="term" value="C:mitochondrion"/>
    <property type="evidence" value="ECO:0007669"/>
    <property type="project" value="TreeGrafter"/>
</dbReference>
<name>D7KML3_ARALL</name>
<evidence type="ECO:0000313" key="14">
    <source>
        <dbReference type="Proteomes" id="UP000008694"/>
    </source>
</evidence>
<keyword evidence="7" id="KW-0560">Oxidoreductase</keyword>
<dbReference type="Proteomes" id="UP000008694">
    <property type="component" value="Unassembled WGS sequence"/>
</dbReference>
<dbReference type="NCBIfam" id="TIGR00756">
    <property type="entry name" value="PPR"/>
    <property type="match status" value="12"/>
</dbReference>
<dbReference type="PROSITE" id="PS51471">
    <property type="entry name" value="FE2OG_OXY"/>
    <property type="match status" value="1"/>
</dbReference>
<keyword evidence="5" id="KW-0256">Endoplasmic reticulum</keyword>